<evidence type="ECO:0000313" key="3">
    <source>
        <dbReference type="Proteomes" id="UP000799750"/>
    </source>
</evidence>
<protein>
    <recommendedName>
        <fullName evidence="1">Secreted protein CSS2 C-terminal domain-containing protein</fullName>
    </recommendedName>
</protein>
<evidence type="ECO:0000313" key="2">
    <source>
        <dbReference type="EMBL" id="KAF2502903.1"/>
    </source>
</evidence>
<reference evidence="2" key="1">
    <citation type="journal article" date="2020" name="Stud. Mycol.">
        <title>101 Dothideomycetes genomes: a test case for predicting lifestyles and emergence of pathogens.</title>
        <authorList>
            <person name="Haridas S."/>
            <person name="Albert R."/>
            <person name="Binder M."/>
            <person name="Bloem J."/>
            <person name="Labutti K."/>
            <person name="Salamov A."/>
            <person name="Andreopoulos B."/>
            <person name="Baker S."/>
            <person name="Barry K."/>
            <person name="Bills G."/>
            <person name="Bluhm B."/>
            <person name="Cannon C."/>
            <person name="Castanera R."/>
            <person name="Culley D."/>
            <person name="Daum C."/>
            <person name="Ezra D."/>
            <person name="Gonzalez J."/>
            <person name="Henrissat B."/>
            <person name="Kuo A."/>
            <person name="Liang C."/>
            <person name="Lipzen A."/>
            <person name="Lutzoni F."/>
            <person name="Magnuson J."/>
            <person name="Mondo S."/>
            <person name="Nolan M."/>
            <person name="Ohm R."/>
            <person name="Pangilinan J."/>
            <person name="Park H.-J."/>
            <person name="Ramirez L."/>
            <person name="Alfaro M."/>
            <person name="Sun H."/>
            <person name="Tritt A."/>
            <person name="Yoshinaga Y."/>
            <person name="Zwiers L.-H."/>
            <person name="Turgeon B."/>
            <person name="Goodwin S."/>
            <person name="Spatafora J."/>
            <person name="Crous P."/>
            <person name="Grigoriev I."/>
        </authorList>
    </citation>
    <scope>NUCLEOTIDE SEQUENCE</scope>
    <source>
        <strain evidence="2">CBS 269.34</strain>
    </source>
</reference>
<dbReference type="OrthoDB" id="5059029at2759"/>
<keyword evidence="3" id="KW-1185">Reference proteome</keyword>
<gene>
    <name evidence="2" type="ORF">BU16DRAFT_521551</name>
</gene>
<organism evidence="2 3">
    <name type="scientific">Lophium mytilinum</name>
    <dbReference type="NCBI Taxonomy" id="390894"/>
    <lineage>
        <taxon>Eukaryota</taxon>
        <taxon>Fungi</taxon>
        <taxon>Dikarya</taxon>
        <taxon>Ascomycota</taxon>
        <taxon>Pezizomycotina</taxon>
        <taxon>Dothideomycetes</taxon>
        <taxon>Pleosporomycetidae</taxon>
        <taxon>Mytilinidiales</taxon>
        <taxon>Mytilinidiaceae</taxon>
        <taxon>Lophium</taxon>
    </lineage>
</organism>
<feature type="domain" description="Secreted protein CSS2 C-terminal" evidence="1">
    <location>
        <begin position="2"/>
        <end position="61"/>
    </location>
</feature>
<dbReference type="Pfam" id="PF20521">
    <property type="entry name" value="DUF6736"/>
    <property type="match status" value="1"/>
</dbReference>
<dbReference type="Proteomes" id="UP000799750">
    <property type="component" value="Unassembled WGS sequence"/>
</dbReference>
<proteinExistence type="predicted"/>
<sequence length="90" mass="9356">MTWQVYGEGGDNCDSTAQLETIAGAMNKFLSSQNDSICGVKCIKMDHGGTWRGYVTIGTAGEDLTSYHCGSSFSFGSCDSGGNGDSPGKV</sequence>
<dbReference type="AlphaFoldDB" id="A0A6A6RGR8"/>
<name>A0A6A6RGR8_9PEZI</name>
<dbReference type="InterPro" id="IPR046624">
    <property type="entry name" value="CSS2_C"/>
</dbReference>
<dbReference type="EMBL" id="MU004181">
    <property type="protein sequence ID" value="KAF2502903.1"/>
    <property type="molecule type" value="Genomic_DNA"/>
</dbReference>
<evidence type="ECO:0000259" key="1">
    <source>
        <dbReference type="Pfam" id="PF20521"/>
    </source>
</evidence>
<accession>A0A6A6RGR8</accession>